<keyword evidence="2" id="KW-1185">Reference proteome</keyword>
<protein>
    <submittedName>
        <fullName evidence="1">Uncharacterized protein</fullName>
    </submittedName>
</protein>
<sequence>MAIIVALVIALICSAVIAAGYFYRQQYQVSFRHSQLQLNIASGTNIVLADTNYLYSNDTKFGLFHADADSVALRRTPWGIFDVGVVKAFTQRDTLSSIFLIGRAIDSAQWASLYIIDENRPISVSWDNFIRGDVYLPKGEIQTAYVDNRGFEGDKRLVIGKINKSKRELPSLDSERLGIMEKYFDDIPLKRMTGFPSADTISNSFLLPVRYINLGKEPYTIAHTILSGNLIITSDTTLTIDSTARLDDVIVFARSLLIGDGFKGRCQLYATDTLQIGHRCRLEYPSSVATLRYKKTNSGTELLSVGKGSTINGTLTIFQKFPSQAFPILDLTKNVAIYGQVYCRGVLTYHEKAELNGSVYASRFRYKTEISDFENYLVGSSIDGDKLSRYYLPGMFLPGAGTTHKIIQWLQKN</sequence>
<proteinExistence type="predicted"/>
<gene>
    <name evidence="1" type="ORF">IDJ77_08330</name>
</gene>
<evidence type="ECO:0000313" key="1">
    <source>
        <dbReference type="EMBL" id="MBD1363816.1"/>
    </source>
</evidence>
<evidence type="ECO:0000313" key="2">
    <source>
        <dbReference type="Proteomes" id="UP000606600"/>
    </source>
</evidence>
<organism evidence="1 2">
    <name type="scientific">Mucilaginibacter pankratovii</name>
    <dbReference type="NCBI Taxonomy" id="2772110"/>
    <lineage>
        <taxon>Bacteria</taxon>
        <taxon>Pseudomonadati</taxon>
        <taxon>Bacteroidota</taxon>
        <taxon>Sphingobacteriia</taxon>
        <taxon>Sphingobacteriales</taxon>
        <taxon>Sphingobacteriaceae</taxon>
        <taxon>Mucilaginibacter</taxon>
    </lineage>
</organism>
<name>A0ABR7WNR4_9SPHI</name>
<reference evidence="1 2" key="1">
    <citation type="submission" date="2020-09" db="EMBL/GenBank/DDBJ databases">
        <title>Novel species of Mucilaginibacter isolated from a glacier on the Tibetan Plateau.</title>
        <authorList>
            <person name="Liu Q."/>
            <person name="Xin Y.-H."/>
        </authorList>
    </citation>
    <scope>NUCLEOTIDE SEQUENCE [LARGE SCALE GENOMIC DNA]</scope>
    <source>
        <strain evidence="1 2">ZT4R22</strain>
    </source>
</reference>
<dbReference type="EMBL" id="JACWMY010000003">
    <property type="protein sequence ID" value="MBD1363816.1"/>
    <property type="molecule type" value="Genomic_DNA"/>
</dbReference>
<dbReference type="Proteomes" id="UP000606600">
    <property type="component" value="Unassembled WGS sequence"/>
</dbReference>
<comment type="caution">
    <text evidence="1">The sequence shown here is derived from an EMBL/GenBank/DDBJ whole genome shotgun (WGS) entry which is preliminary data.</text>
</comment>
<dbReference type="RefSeq" id="WP_191188479.1">
    <property type="nucleotide sequence ID" value="NZ_JACWMY010000003.1"/>
</dbReference>
<accession>A0ABR7WNR4</accession>